<dbReference type="InterPro" id="IPR000182">
    <property type="entry name" value="GNAT_dom"/>
</dbReference>
<dbReference type="InterPro" id="IPR016181">
    <property type="entry name" value="Acyl_CoA_acyltransferase"/>
</dbReference>
<feature type="domain" description="N-acetyltransferase" evidence="1">
    <location>
        <begin position="6"/>
        <end position="170"/>
    </location>
</feature>
<dbReference type="Proteomes" id="UP001595816">
    <property type="component" value="Unassembled WGS sequence"/>
</dbReference>
<evidence type="ECO:0000313" key="3">
    <source>
        <dbReference type="Proteomes" id="UP001595816"/>
    </source>
</evidence>
<accession>A0ABV8LUE7</accession>
<keyword evidence="3" id="KW-1185">Reference proteome</keyword>
<dbReference type="PROSITE" id="PS51186">
    <property type="entry name" value="GNAT"/>
    <property type="match status" value="1"/>
</dbReference>
<proteinExistence type="predicted"/>
<name>A0ABV8LUE7_9ACTN</name>
<protein>
    <submittedName>
        <fullName evidence="2">GNAT family N-acetyltransferase</fullName>
    </submittedName>
</protein>
<gene>
    <name evidence="2" type="ORF">ACFOZ4_29105</name>
</gene>
<sequence>MPHPPVEYAEPAPFLAALDDLADVYSAAFSGPPWDESADQVRTFVASVPDWTARDGFLAAWARDPDAIAGFAFRVRTPSPVPSDGFYGLLRDRFGAVVDDLAGAVEVVELAVRPDARGGGLGRTLLTTVLDDSPAWLVTRTAATATMAFYARLGWQVQAEDDGLALLTRP</sequence>
<reference evidence="3" key="1">
    <citation type="journal article" date="2019" name="Int. J. Syst. Evol. Microbiol.">
        <title>The Global Catalogue of Microorganisms (GCM) 10K type strain sequencing project: providing services to taxonomists for standard genome sequencing and annotation.</title>
        <authorList>
            <consortium name="The Broad Institute Genomics Platform"/>
            <consortium name="The Broad Institute Genome Sequencing Center for Infectious Disease"/>
            <person name="Wu L."/>
            <person name="Ma J."/>
        </authorList>
    </citation>
    <scope>NUCLEOTIDE SEQUENCE [LARGE SCALE GENOMIC DNA]</scope>
    <source>
        <strain evidence="3">CGMCC 4.7289</strain>
    </source>
</reference>
<dbReference type="CDD" id="cd04301">
    <property type="entry name" value="NAT_SF"/>
    <property type="match status" value="1"/>
</dbReference>
<dbReference type="RefSeq" id="WP_253761168.1">
    <property type="nucleotide sequence ID" value="NZ_JAMZDZ010000001.1"/>
</dbReference>
<evidence type="ECO:0000259" key="1">
    <source>
        <dbReference type="PROSITE" id="PS51186"/>
    </source>
</evidence>
<comment type="caution">
    <text evidence="2">The sequence shown here is derived from an EMBL/GenBank/DDBJ whole genome shotgun (WGS) entry which is preliminary data.</text>
</comment>
<dbReference type="Pfam" id="PF00583">
    <property type="entry name" value="Acetyltransf_1"/>
    <property type="match status" value="1"/>
</dbReference>
<dbReference type="Gene3D" id="3.40.630.30">
    <property type="match status" value="1"/>
</dbReference>
<dbReference type="EMBL" id="JBHSAY010000015">
    <property type="protein sequence ID" value="MFC4134687.1"/>
    <property type="molecule type" value="Genomic_DNA"/>
</dbReference>
<organism evidence="2 3">
    <name type="scientific">Hamadaea flava</name>
    <dbReference type="NCBI Taxonomy" id="1742688"/>
    <lineage>
        <taxon>Bacteria</taxon>
        <taxon>Bacillati</taxon>
        <taxon>Actinomycetota</taxon>
        <taxon>Actinomycetes</taxon>
        <taxon>Micromonosporales</taxon>
        <taxon>Micromonosporaceae</taxon>
        <taxon>Hamadaea</taxon>
    </lineage>
</organism>
<dbReference type="SUPFAM" id="SSF55729">
    <property type="entry name" value="Acyl-CoA N-acyltransferases (Nat)"/>
    <property type="match status" value="1"/>
</dbReference>
<evidence type="ECO:0000313" key="2">
    <source>
        <dbReference type="EMBL" id="MFC4134687.1"/>
    </source>
</evidence>